<evidence type="ECO:0000256" key="2">
    <source>
        <dbReference type="ARBA" id="ARBA00007069"/>
    </source>
</evidence>
<dbReference type="STRING" id="1471761.B0W44_03870"/>
<dbReference type="OrthoDB" id="9807065at2"/>
<dbReference type="InterPro" id="IPR005672">
    <property type="entry name" value="Phosphate_PstA"/>
</dbReference>
<accession>A0A1U9K4T4</accession>
<keyword evidence="11" id="KW-1185">Reference proteome</keyword>
<comment type="subcellular location">
    <subcellularLocation>
        <location evidence="1 8">Cell membrane</location>
        <topology evidence="1 8">Multi-pass membrane protein</topology>
    </subcellularLocation>
</comment>
<keyword evidence="6 8" id="KW-1133">Transmembrane helix</keyword>
<keyword evidence="3" id="KW-0813">Transport</keyword>
<dbReference type="PROSITE" id="PS50928">
    <property type="entry name" value="ABC_TM1"/>
    <property type="match status" value="1"/>
</dbReference>
<keyword evidence="7 8" id="KW-0472">Membrane</keyword>
<reference evidence="10 11" key="1">
    <citation type="journal article" date="2015" name="Int. J. Syst. Evol. Microbiol.">
        <title>Novibacillus thermophilus gen. nov., sp. nov., a Gram-staining-negative and moderately thermophilic member of the family Thermoactinomycetaceae.</title>
        <authorList>
            <person name="Yang G."/>
            <person name="Chen J."/>
            <person name="Zhou S."/>
        </authorList>
    </citation>
    <scope>NUCLEOTIDE SEQUENCE [LARGE SCALE GENOMIC DNA]</scope>
    <source>
        <strain evidence="10 11">SG-1</strain>
    </source>
</reference>
<dbReference type="Pfam" id="PF00528">
    <property type="entry name" value="BPD_transp_1"/>
    <property type="match status" value="1"/>
</dbReference>
<dbReference type="GO" id="GO:0035435">
    <property type="term" value="P:phosphate ion transmembrane transport"/>
    <property type="evidence" value="ECO:0007669"/>
    <property type="project" value="InterPro"/>
</dbReference>
<dbReference type="GO" id="GO:0005886">
    <property type="term" value="C:plasma membrane"/>
    <property type="evidence" value="ECO:0007669"/>
    <property type="project" value="UniProtKB-SubCell"/>
</dbReference>
<evidence type="ECO:0000313" key="11">
    <source>
        <dbReference type="Proteomes" id="UP000188603"/>
    </source>
</evidence>
<dbReference type="RefSeq" id="WP_077718856.1">
    <property type="nucleotide sequence ID" value="NZ_CP019699.1"/>
</dbReference>
<keyword evidence="4 8" id="KW-1003">Cell membrane</keyword>
<organism evidence="10 11">
    <name type="scientific">Novibacillus thermophilus</name>
    <dbReference type="NCBI Taxonomy" id="1471761"/>
    <lineage>
        <taxon>Bacteria</taxon>
        <taxon>Bacillati</taxon>
        <taxon>Bacillota</taxon>
        <taxon>Bacilli</taxon>
        <taxon>Bacillales</taxon>
        <taxon>Thermoactinomycetaceae</taxon>
        <taxon>Novibacillus</taxon>
    </lineage>
</organism>
<feature type="transmembrane region" description="Helical" evidence="8">
    <location>
        <begin position="145"/>
        <end position="163"/>
    </location>
</feature>
<dbReference type="NCBIfam" id="TIGR00974">
    <property type="entry name" value="3a0107s02c"/>
    <property type="match status" value="1"/>
</dbReference>
<feature type="domain" description="ABC transmembrane type-1" evidence="9">
    <location>
        <begin position="74"/>
        <end position="280"/>
    </location>
</feature>
<evidence type="ECO:0000313" key="10">
    <source>
        <dbReference type="EMBL" id="AQS55038.1"/>
    </source>
</evidence>
<gene>
    <name evidence="10" type="ORF">B0W44_03870</name>
</gene>
<evidence type="ECO:0000259" key="9">
    <source>
        <dbReference type="PROSITE" id="PS50928"/>
    </source>
</evidence>
<evidence type="ECO:0000256" key="1">
    <source>
        <dbReference type="ARBA" id="ARBA00004651"/>
    </source>
</evidence>
<proteinExistence type="inferred from homology"/>
<dbReference type="Proteomes" id="UP000188603">
    <property type="component" value="Chromosome"/>
</dbReference>
<dbReference type="KEGG" id="ntr:B0W44_03870"/>
<feature type="transmembrane region" description="Helical" evidence="8">
    <location>
        <begin position="21"/>
        <end position="45"/>
    </location>
</feature>
<dbReference type="InterPro" id="IPR035906">
    <property type="entry name" value="MetI-like_sf"/>
</dbReference>
<evidence type="ECO:0000256" key="8">
    <source>
        <dbReference type="RuleBase" id="RU363043"/>
    </source>
</evidence>
<dbReference type="PANTHER" id="PTHR43470:SF5">
    <property type="entry name" value="PHOSPHATE TRANSPORT SYSTEM PERMEASE PROTEIN PSTA"/>
    <property type="match status" value="1"/>
</dbReference>
<dbReference type="GO" id="GO:0005315">
    <property type="term" value="F:phosphate transmembrane transporter activity"/>
    <property type="evidence" value="ECO:0007669"/>
    <property type="project" value="InterPro"/>
</dbReference>
<keyword evidence="5 8" id="KW-0812">Transmembrane</keyword>
<evidence type="ECO:0000256" key="3">
    <source>
        <dbReference type="ARBA" id="ARBA00022448"/>
    </source>
</evidence>
<protein>
    <recommendedName>
        <fullName evidence="8">Phosphate transport system permease protein PstA</fullName>
    </recommendedName>
</protein>
<dbReference type="AlphaFoldDB" id="A0A1U9K4T4"/>
<feature type="transmembrane region" description="Helical" evidence="8">
    <location>
        <begin position="261"/>
        <end position="282"/>
    </location>
</feature>
<feature type="transmembrane region" description="Helical" evidence="8">
    <location>
        <begin position="119"/>
        <end position="139"/>
    </location>
</feature>
<comment type="similarity">
    <text evidence="2 8">Belongs to the binding-protein-dependent transport system permease family. CysTW subfamily.</text>
</comment>
<sequence>MVNQDPVLVKRAKTRRMKNRFYQSLFFAATCVGVVVLVVLIVDILRKGIGVLNWDFLTSFNSYRPENAGLRGAIVGSIWIIAMTAPLTFVIGVCSAIYLEEYAKKNRWTRLIQLNISNLAGVPSIVYGLLGLALFARGFGLGRSILAAALTLTLLVLPIIIVASREALASVPDSLRHASYALGATRWQTIYRVVLPRAFPGIMTGTILALSRAIGETAPLLVVGAMAYVAFSPRDVFDIFTTIPIQIYNWTSLPQEEFKQLASAGIIVLLVLLLTLNAFAILMRNKYQKRS</sequence>
<name>A0A1U9K4T4_9BACL</name>
<dbReference type="CDD" id="cd06261">
    <property type="entry name" value="TM_PBP2"/>
    <property type="match status" value="1"/>
</dbReference>
<dbReference type="EMBL" id="CP019699">
    <property type="protein sequence ID" value="AQS55038.1"/>
    <property type="molecule type" value="Genomic_DNA"/>
</dbReference>
<evidence type="ECO:0000256" key="7">
    <source>
        <dbReference type="ARBA" id="ARBA00023136"/>
    </source>
</evidence>
<dbReference type="InterPro" id="IPR000515">
    <property type="entry name" value="MetI-like"/>
</dbReference>
<evidence type="ECO:0000256" key="6">
    <source>
        <dbReference type="ARBA" id="ARBA00022989"/>
    </source>
</evidence>
<feature type="transmembrane region" description="Helical" evidence="8">
    <location>
        <begin position="213"/>
        <end position="231"/>
    </location>
</feature>
<dbReference type="PANTHER" id="PTHR43470">
    <property type="entry name" value="PHOSPHATE TRANSPORT SYSTEM PERMEASE PROTEIN PSTA-RELATED"/>
    <property type="match status" value="1"/>
</dbReference>
<dbReference type="SUPFAM" id="SSF161098">
    <property type="entry name" value="MetI-like"/>
    <property type="match status" value="1"/>
</dbReference>
<evidence type="ECO:0000256" key="5">
    <source>
        <dbReference type="ARBA" id="ARBA00022692"/>
    </source>
</evidence>
<dbReference type="Gene3D" id="1.10.3720.10">
    <property type="entry name" value="MetI-like"/>
    <property type="match status" value="1"/>
</dbReference>
<evidence type="ECO:0000256" key="4">
    <source>
        <dbReference type="ARBA" id="ARBA00022475"/>
    </source>
</evidence>
<feature type="transmembrane region" description="Helical" evidence="8">
    <location>
        <begin position="73"/>
        <end position="99"/>
    </location>
</feature>